<dbReference type="CDD" id="cd05560">
    <property type="entry name" value="Xcc1710_like"/>
    <property type="match status" value="1"/>
</dbReference>
<evidence type="ECO:0000313" key="1">
    <source>
        <dbReference type="EMBL" id="MRH77237.1"/>
    </source>
</evidence>
<proteinExistence type="predicted"/>
<organism evidence="1 2">
    <name type="scientific">Spiribacter salilacus</name>
    <dbReference type="NCBI Taxonomy" id="2664894"/>
    <lineage>
        <taxon>Bacteria</taxon>
        <taxon>Pseudomonadati</taxon>
        <taxon>Pseudomonadota</taxon>
        <taxon>Gammaproteobacteria</taxon>
        <taxon>Chromatiales</taxon>
        <taxon>Ectothiorhodospiraceae</taxon>
        <taxon>Spiribacter</taxon>
    </lineage>
</organism>
<dbReference type="InterPro" id="IPR007523">
    <property type="entry name" value="NDUFAF3/AAMDC"/>
</dbReference>
<accession>A0A6N7QSF0</accession>
<dbReference type="EMBL" id="WJPP01000001">
    <property type="protein sequence ID" value="MRH77237.1"/>
    <property type="molecule type" value="Genomic_DNA"/>
</dbReference>
<name>A0A6N7QSF0_9GAMM</name>
<reference evidence="1 2" key="1">
    <citation type="submission" date="2019-11" db="EMBL/GenBank/DDBJ databases">
        <authorList>
            <person name="Zhang X.Y."/>
        </authorList>
    </citation>
    <scope>NUCLEOTIDE SEQUENCE [LARGE SCALE GENOMIC DNA]</scope>
    <source>
        <strain evidence="1 2">C176</strain>
    </source>
</reference>
<gene>
    <name evidence="1" type="ORF">GH984_00725</name>
</gene>
<dbReference type="Proteomes" id="UP000433788">
    <property type="component" value="Unassembled WGS sequence"/>
</dbReference>
<evidence type="ECO:0008006" key="3">
    <source>
        <dbReference type="Google" id="ProtNLM"/>
    </source>
</evidence>
<dbReference type="RefSeq" id="WP_153718308.1">
    <property type="nucleotide sequence ID" value="NZ_WJPP01000001.1"/>
</dbReference>
<dbReference type="Gene3D" id="3.40.1230.10">
    <property type="entry name" value="MTH938-like"/>
    <property type="match status" value="1"/>
</dbReference>
<dbReference type="PANTHER" id="PTHR21192:SF2">
    <property type="entry name" value="NADH DEHYDROGENASE [UBIQUINONE] 1 ALPHA SUBCOMPLEX ASSEMBLY FACTOR 3"/>
    <property type="match status" value="1"/>
</dbReference>
<dbReference type="AlphaFoldDB" id="A0A6N7QSF0"/>
<protein>
    <recommendedName>
        <fullName evidence="3">Xcc1710-like domain-containing protein</fullName>
    </recommendedName>
</protein>
<evidence type="ECO:0000313" key="2">
    <source>
        <dbReference type="Proteomes" id="UP000433788"/>
    </source>
</evidence>
<dbReference type="InterPro" id="IPR036748">
    <property type="entry name" value="MTH938-like_sf"/>
</dbReference>
<sequence length="125" mass="13849">MKMHQDSADGSYRIVRYGADGVQINEQIYTESLLLMPDQIITSWAPTRIEDLNGHHLTQAQSLNPEVILLGTGNHQQFPDRAVMRPILQSGIGLEVMDTGSACRTYNILMGEGRRVVAALIISID</sequence>
<keyword evidence="2" id="KW-1185">Reference proteome</keyword>
<dbReference type="Pfam" id="PF04430">
    <property type="entry name" value="DUF498"/>
    <property type="match status" value="1"/>
</dbReference>
<comment type="caution">
    <text evidence="1">The sequence shown here is derived from an EMBL/GenBank/DDBJ whole genome shotgun (WGS) entry which is preliminary data.</text>
</comment>
<dbReference type="PANTHER" id="PTHR21192">
    <property type="entry name" value="NUCLEAR PROTEIN E3-3"/>
    <property type="match status" value="1"/>
</dbReference>
<dbReference type="SUPFAM" id="SSF64076">
    <property type="entry name" value="MTH938-like"/>
    <property type="match status" value="1"/>
</dbReference>